<dbReference type="Proteomes" id="UP000829069">
    <property type="component" value="Chromosome"/>
</dbReference>
<dbReference type="EMBL" id="CP093326">
    <property type="protein sequence ID" value="UNK45942.1"/>
    <property type="molecule type" value="Genomic_DNA"/>
</dbReference>
<feature type="transmembrane region" description="Helical" evidence="1">
    <location>
        <begin position="49"/>
        <end position="70"/>
    </location>
</feature>
<keyword evidence="1" id="KW-0812">Transmembrane</keyword>
<accession>A0ABY3W6M0</accession>
<evidence type="ECO:0000313" key="3">
    <source>
        <dbReference type="Proteomes" id="UP000829069"/>
    </source>
</evidence>
<evidence type="ECO:0000256" key="1">
    <source>
        <dbReference type="SAM" id="Phobius"/>
    </source>
</evidence>
<feature type="transmembrane region" description="Helical" evidence="1">
    <location>
        <begin position="82"/>
        <end position="105"/>
    </location>
</feature>
<feature type="transmembrane region" description="Helical" evidence="1">
    <location>
        <begin position="125"/>
        <end position="151"/>
    </location>
</feature>
<protein>
    <submittedName>
        <fullName evidence="2">Uncharacterized protein</fullName>
    </submittedName>
</protein>
<name>A0ABY3W6M0_9MICC</name>
<feature type="transmembrane region" description="Helical" evidence="1">
    <location>
        <begin position="20"/>
        <end position="43"/>
    </location>
</feature>
<keyword evidence="3" id="KW-1185">Reference proteome</keyword>
<gene>
    <name evidence="2" type="ORF">MNQ99_00695</name>
</gene>
<organism evidence="2 3">
    <name type="scientific">Arthrobacter sulfonylureivorans</name>
    <dbReference type="NCBI Taxonomy" id="2486855"/>
    <lineage>
        <taxon>Bacteria</taxon>
        <taxon>Bacillati</taxon>
        <taxon>Actinomycetota</taxon>
        <taxon>Actinomycetes</taxon>
        <taxon>Micrococcales</taxon>
        <taxon>Micrococcaceae</taxon>
        <taxon>Arthrobacter</taxon>
    </lineage>
</organism>
<keyword evidence="1" id="KW-1133">Transmembrane helix</keyword>
<sequence length="170" mass="17089">MSSTLVPSSAAVRQRFLPSLVLWLALPMAVLVPLWVVAGRALFGIGGQMVLWLGISLGPALLVLLLLTGIKLAEAARRGMLLPVRAVVAPALAWLAAIAFGFTVPDFGGGAGDGTSVMSLLAGPSALGMSTALCNPCGIIAMALTIASTVFASRAAADGRKAVPATGPGQ</sequence>
<keyword evidence="1" id="KW-0472">Membrane</keyword>
<evidence type="ECO:0000313" key="2">
    <source>
        <dbReference type="EMBL" id="UNK45942.1"/>
    </source>
</evidence>
<reference evidence="2 3" key="1">
    <citation type="submission" date="2022-03" db="EMBL/GenBank/DDBJ databases">
        <title>Isotopic signatures of nitrous oxide derived from detoxification processes.</title>
        <authorList>
            <person name="Behrendt U."/>
            <person name="Buchen C."/>
            <person name="Well R."/>
            <person name="Ulrich A."/>
            <person name="Rohe L."/>
            <person name="Kolb S."/>
            <person name="Schloter M."/>
            <person name="Horn M.A."/>
            <person name="Augustin J."/>
        </authorList>
    </citation>
    <scope>NUCLEOTIDE SEQUENCE [LARGE SCALE GENOMIC DNA]</scope>
    <source>
        <strain evidence="2 3">S4-C24</strain>
    </source>
</reference>
<proteinExistence type="predicted"/>
<dbReference type="RefSeq" id="WP_241914070.1">
    <property type="nucleotide sequence ID" value="NZ_CP093326.1"/>
</dbReference>